<evidence type="ECO:0000256" key="10">
    <source>
        <dbReference type="ARBA" id="ARBA00023242"/>
    </source>
</evidence>
<dbReference type="Pfam" id="PF04096">
    <property type="entry name" value="Nucleoporin2"/>
    <property type="match status" value="1"/>
</dbReference>
<dbReference type="InterPro" id="IPR025574">
    <property type="entry name" value="Nucleoporin_FG_rpt"/>
</dbReference>
<keyword evidence="14" id="KW-1185">Reference proteome</keyword>
<dbReference type="GO" id="GO:0006405">
    <property type="term" value="P:RNA export from nucleus"/>
    <property type="evidence" value="ECO:0007669"/>
    <property type="project" value="TreeGrafter"/>
</dbReference>
<keyword evidence="3" id="KW-0813">Transport</keyword>
<dbReference type="GO" id="GO:0034398">
    <property type="term" value="P:telomere tethering at nuclear periphery"/>
    <property type="evidence" value="ECO:0007669"/>
    <property type="project" value="TreeGrafter"/>
</dbReference>
<keyword evidence="6" id="KW-0509">mRNA transport</keyword>
<feature type="region of interest" description="Disordered" evidence="11">
    <location>
        <begin position="1077"/>
        <end position="1103"/>
    </location>
</feature>
<evidence type="ECO:0000256" key="1">
    <source>
        <dbReference type="ARBA" id="ARBA00004567"/>
    </source>
</evidence>
<dbReference type="EMBL" id="CM003102">
    <property type="protein sequence ID" value="KUI69469.1"/>
    <property type="molecule type" value="Genomic_DNA"/>
</dbReference>
<organism evidence="13 14">
    <name type="scientific">Cytospora mali</name>
    <name type="common">Apple Valsa canker fungus</name>
    <name type="synonym">Valsa mali</name>
    <dbReference type="NCBI Taxonomy" id="578113"/>
    <lineage>
        <taxon>Eukaryota</taxon>
        <taxon>Fungi</taxon>
        <taxon>Dikarya</taxon>
        <taxon>Ascomycota</taxon>
        <taxon>Pezizomycotina</taxon>
        <taxon>Sordariomycetes</taxon>
        <taxon>Sordariomycetidae</taxon>
        <taxon>Diaporthales</taxon>
        <taxon>Cytosporaceae</taxon>
        <taxon>Cytospora</taxon>
    </lineage>
</organism>
<dbReference type="GO" id="GO:0006606">
    <property type="term" value="P:protein import into nucleus"/>
    <property type="evidence" value="ECO:0007669"/>
    <property type="project" value="TreeGrafter"/>
</dbReference>
<dbReference type="Pfam" id="PF12110">
    <property type="entry name" value="Nup96"/>
    <property type="match status" value="1"/>
</dbReference>
<feature type="region of interest" description="Disordered" evidence="11">
    <location>
        <begin position="803"/>
        <end position="881"/>
    </location>
</feature>
<keyword evidence="8" id="KW-0811">Translocation</keyword>
<dbReference type="FunFam" id="1.25.40.690:FF:000003">
    <property type="entry name" value="Nucleoporin SONB, putative"/>
    <property type="match status" value="1"/>
</dbReference>
<evidence type="ECO:0000256" key="6">
    <source>
        <dbReference type="ARBA" id="ARBA00022816"/>
    </source>
</evidence>
<gene>
    <name evidence="13" type="ORF">VM1G_05202</name>
</gene>
<dbReference type="PANTHER" id="PTHR23198">
    <property type="entry name" value="NUCLEOPORIN"/>
    <property type="match status" value="1"/>
</dbReference>
<evidence type="ECO:0000313" key="13">
    <source>
        <dbReference type="EMBL" id="KUI69469.1"/>
    </source>
</evidence>
<proteinExistence type="inferred from homology"/>
<evidence type="ECO:0000256" key="9">
    <source>
        <dbReference type="ARBA" id="ARBA00023132"/>
    </source>
</evidence>
<feature type="region of interest" description="Disordered" evidence="11">
    <location>
        <begin position="399"/>
        <end position="685"/>
    </location>
</feature>
<feature type="region of interest" description="Disordered" evidence="11">
    <location>
        <begin position="895"/>
        <end position="916"/>
    </location>
</feature>
<feature type="compositionally biased region" description="Polar residues" evidence="11">
    <location>
        <begin position="441"/>
        <end position="451"/>
    </location>
</feature>
<feature type="compositionally biased region" description="Low complexity" evidence="11">
    <location>
        <begin position="144"/>
        <end position="159"/>
    </location>
</feature>
<dbReference type="InterPro" id="IPR021967">
    <property type="entry name" value="Nup98_C"/>
</dbReference>
<accession>A0A194VZ30</accession>
<dbReference type="SMR" id="A0A194VZ30"/>
<dbReference type="Gene3D" id="3.30.1610.10">
    <property type="entry name" value="Peptidase S59, nucleoporin"/>
    <property type="match status" value="1"/>
</dbReference>
<feature type="compositionally biased region" description="Low complexity" evidence="11">
    <location>
        <begin position="325"/>
        <end position="342"/>
    </location>
</feature>
<dbReference type="GO" id="GO:0017056">
    <property type="term" value="F:structural constituent of nuclear pore"/>
    <property type="evidence" value="ECO:0007669"/>
    <property type="project" value="InterPro"/>
</dbReference>
<feature type="compositionally biased region" description="Low complexity" evidence="11">
    <location>
        <begin position="557"/>
        <end position="570"/>
    </location>
</feature>
<dbReference type="OrthoDB" id="3797628at2759"/>
<evidence type="ECO:0000259" key="12">
    <source>
        <dbReference type="PROSITE" id="PS51434"/>
    </source>
</evidence>
<feature type="compositionally biased region" description="Low complexity" evidence="11">
    <location>
        <begin position="408"/>
        <end position="418"/>
    </location>
</feature>
<feature type="domain" description="Peptidase S59" evidence="12">
    <location>
        <begin position="911"/>
        <end position="1053"/>
    </location>
</feature>
<dbReference type="PROSITE" id="PS51434">
    <property type="entry name" value="NUP_C"/>
    <property type="match status" value="1"/>
</dbReference>
<evidence type="ECO:0000256" key="8">
    <source>
        <dbReference type="ARBA" id="ARBA00023010"/>
    </source>
</evidence>
<feature type="compositionally biased region" description="Gly residues" evidence="11">
    <location>
        <begin position="546"/>
        <end position="556"/>
    </location>
</feature>
<evidence type="ECO:0000256" key="5">
    <source>
        <dbReference type="ARBA" id="ARBA00022813"/>
    </source>
</evidence>
<protein>
    <recommendedName>
        <fullName evidence="12">Peptidase S59 domain-containing protein</fullName>
    </recommendedName>
</protein>
<dbReference type="GO" id="GO:0044614">
    <property type="term" value="C:nuclear pore cytoplasmic filaments"/>
    <property type="evidence" value="ECO:0007669"/>
    <property type="project" value="TreeGrafter"/>
</dbReference>
<dbReference type="Proteomes" id="UP000078559">
    <property type="component" value="Chromosome 5"/>
</dbReference>
<comment type="similarity">
    <text evidence="2">Belongs to the nucleoporin GLFG family.</text>
</comment>
<keyword evidence="7" id="KW-0653">Protein transport</keyword>
<dbReference type="Pfam" id="PF13634">
    <property type="entry name" value="Nucleoporin_FG"/>
    <property type="match status" value="4"/>
</dbReference>
<dbReference type="GO" id="GO:0008139">
    <property type="term" value="F:nuclear localization sequence binding"/>
    <property type="evidence" value="ECO:0007669"/>
    <property type="project" value="TreeGrafter"/>
</dbReference>
<keyword evidence="4" id="KW-0677">Repeat</keyword>
<sequence>MSFGFGGGGGFGQNSQTNNAFGAGGGGFGANTNTTSAFGSSSTPAFGAPANTNTGGGLFGGSSGGFGNTGGAFGTANNSGFGAKPAFGAPTTTSGGGGLFGSTPSTTGSTGFGTGAFGGNSAASSSSPFGGGSTGSLFGGGNKPATPFGTTTNTATGTGNSLFGGGGAFGSNNTTSAFGGATNNPGIGTNVGDPPGTAVLAFSPYLEKEGTGTAQNSFQNILFQEPYKKFSAEELRMVDYTQGRQYGNGPAGGGGAFGASSGFGTFGNNTQNTGFGTTNTGGGLFGNTQQNTSTGFGNPAATNTGGFGAGAASGGLFGQSKPTTGGLFGSSTTTPQQPQQTGGLFGSTGATGGFGNANNTAATTGFGANNTGGGLFGSNNQAKPATGFSTGFGTGPTGGAFGSNAGSTNAFGQNNTTTTGGGLFGNTNTQNPAPAAGGLFGSTNQQPNQTSGFGGAFGQNNQQQQQTGGLFGNQNKPATTGGLFGNTNTQPNAGSSLFGNTNNTSTGFGQNNNQQQQQQQSGGLFGQKPPATGGLFGQTNTAQPGQTGGGLFGGLGSNNQPQQQQNSGSSLFGGLNANQNQQKPSLFGQSTQSTGGGLFGSQPAQQQTGGLFGQSTNQQPQQNSMLGGSLFNTSQNQQSTPQSLTASINDPSAFGPASLFSGLGNGEVQNPGPLATPLSGKKKERKGSILPMWKLNPGSAQKFVTPVKRGYGFSYSTYGSPATPSSAGSTPGGFGQSLVGAGSLNRSLSKSVGSNLRKSFNPEDSILAPGSFSSSIGPRPYGSAGLKRLNIDKSLRLDLFSSPSRDKVAESSNGPRKPKRVSFDTSNVETDENGTADDGTPETPTASAQDLGFIRPTNGNATSVNGTNTRSSDAAPEMEQVQGNELAVVHEEEIPAPASKSEASSPEKGSAGAYWTRPTKQEILKMNRVQRSAINNFTVGRENVGQVQFKVAVDLTNIDLEEITGGIVVLETRSCTVYPVAAKKPPVGKGLNVPSVISLEHSWPRGRDKRTPLAEKSGRHFNKHVDRLKRIPDTKFINYDADTGVWTFEVEHFTTYGLDYDDDDTDGETLGEIVSEEAALPSQPNVSSRTEDEIAPSVEPEDTSFEFRRKRRALPGAFDYTGADSDDEEELADANQQSFLSSRSAGSASQALVHHEDEEMDEEHALPEDQAASAYLGYHQAAEPEYDSPYMGSMAEYQEMPGGIMRARMRAIKNSNTPLKLQVADGDDWMDMLQKTINPAKRDRAALKTINEEEVYEDLKASTRQDASQAKPRVVADGRGFATSIELMNSLFEKPKASVRPSAPAPIPTSGFKWPYKRQDKTTEEDEANMDPADRAFHDTLRPSWGPDGTLVLATAPKILSRSSKRGLEKDGIMTMSRLNIVAENRDIRFAKFSNESSAKALNNQIVLTRVNLVNHVPTISLGPVDSLTTLFHGQDLQSPENAHEKMVWELASILFDPVTDAEGTRVAPSGLRQARRRNLSKFWQNIVEDASNRAVGMARSLEDKAIASLSGHRVADACKYLLDGKNFRLATLVSLIGTSDQMMQDMREQVKEWRDTNVLSEFTEPIRAIYELLGGNVCAVEGKKGAMENRMESFIISQRFGMDWKQALGLRFWYTITSSDDIVEAIHSFEDDIKQDKEPRPQPWFAEQGIEPLWEDPDKDLREDLLWGLLKLYADKGSDLADALRPENSQLSPLDFRLSWQLGQALVNTGKVSFGEDADEKADAATVSFAAQLNNDGNWLEAVFVLLHLTKPASRAKAIQEHLCRHARLIGGEQSDDFITLTQTFKIPATWVWQAKALYMRSVKNDPKAEVIYLLRAASYAEAHKTFTKHVAPLAIIERDYEGLWAILEQFAGAENTIADWNFGGKIYHDFLELMRHVRQGPAAGVPLQIVEGLMAGLPALHESVQVRQDADVLEVAAVADMANVVAKVVVELAKKGETQLSKVLGLPLTEDAYLKYSNELAFAYYRDVMVGRG</sequence>
<evidence type="ECO:0000256" key="4">
    <source>
        <dbReference type="ARBA" id="ARBA00022737"/>
    </source>
</evidence>
<dbReference type="FunFam" id="3.30.1610.10:FF:000003">
    <property type="entry name" value="Nucleoporin SONB, putative"/>
    <property type="match status" value="1"/>
</dbReference>
<comment type="subcellular location">
    <subcellularLocation>
        <location evidence="1">Nucleus</location>
        <location evidence="1">Nuclear pore complex</location>
    </subcellularLocation>
</comment>
<dbReference type="SUPFAM" id="SSF82215">
    <property type="entry name" value="C-terminal autoproteolytic domain of nucleoporin nup98"/>
    <property type="match status" value="1"/>
</dbReference>
<name>A0A194VZ30_CYTMA</name>
<feature type="compositionally biased region" description="Polar residues" evidence="11">
    <location>
        <begin position="857"/>
        <end position="872"/>
    </location>
</feature>
<feature type="compositionally biased region" description="Polar residues" evidence="11">
    <location>
        <begin position="602"/>
        <end position="626"/>
    </location>
</feature>
<feature type="compositionally biased region" description="Low complexity" evidence="11">
    <location>
        <begin position="632"/>
        <end position="643"/>
    </location>
</feature>
<dbReference type="InterPro" id="IPR007230">
    <property type="entry name" value="Nup98_auto-Pept-S59_dom"/>
</dbReference>
<dbReference type="GO" id="GO:0000973">
    <property type="term" value="P:post-transcriptional tethering of RNA polymerase II gene DNA at nuclear periphery"/>
    <property type="evidence" value="ECO:0007669"/>
    <property type="project" value="TreeGrafter"/>
</dbReference>
<dbReference type="PANTHER" id="PTHR23198:SF6">
    <property type="entry name" value="NUCLEAR PORE COMPLEX PROTEIN NUP98-NUP96"/>
    <property type="match status" value="1"/>
</dbReference>
<evidence type="ECO:0000313" key="14">
    <source>
        <dbReference type="Proteomes" id="UP000078559"/>
    </source>
</evidence>
<feature type="region of interest" description="Disordered" evidence="11">
    <location>
        <begin position="1119"/>
        <end position="1165"/>
    </location>
</feature>
<feature type="region of interest" description="Disordered" evidence="11">
    <location>
        <begin position="325"/>
        <end position="351"/>
    </location>
</feature>
<dbReference type="GO" id="GO:0051028">
    <property type="term" value="P:mRNA transport"/>
    <property type="evidence" value="ECO:0007669"/>
    <property type="project" value="UniProtKB-KW"/>
</dbReference>
<reference evidence="13" key="1">
    <citation type="submission" date="2014-12" db="EMBL/GenBank/DDBJ databases">
        <title>Genome Sequence of Valsa Canker Pathogens Uncovers a Specific Adaption of Colonization on Woody Bark.</title>
        <authorList>
            <person name="Yin Z."/>
            <person name="Liu H."/>
            <person name="Gao X."/>
            <person name="Li Z."/>
            <person name="Song N."/>
            <person name="Ke X."/>
            <person name="Dai Q."/>
            <person name="Wu Y."/>
            <person name="Sun Y."/>
            <person name="Xu J.-R."/>
            <person name="Kang Z.K."/>
            <person name="Wang L."/>
            <person name="Huang L."/>
        </authorList>
    </citation>
    <scope>NUCLEOTIDE SEQUENCE [LARGE SCALE GENOMIC DNA]</scope>
    <source>
        <strain evidence="13">03-8</strain>
    </source>
</reference>
<feature type="compositionally biased region" description="Low complexity" evidence="11">
    <location>
        <begin position="895"/>
        <end position="913"/>
    </location>
</feature>
<feature type="compositionally biased region" description="Low complexity" evidence="11">
    <location>
        <begin position="458"/>
        <end position="475"/>
    </location>
</feature>
<feature type="compositionally biased region" description="Low complexity" evidence="11">
    <location>
        <begin position="1133"/>
        <end position="1151"/>
    </location>
</feature>
<feature type="region of interest" description="Disordered" evidence="11">
    <location>
        <begin position="121"/>
        <end position="159"/>
    </location>
</feature>
<keyword evidence="5" id="KW-0068">Autocatalytic cleavage</keyword>
<evidence type="ECO:0000256" key="7">
    <source>
        <dbReference type="ARBA" id="ARBA00022927"/>
    </source>
</evidence>
<feature type="region of interest" description="Disordered" evidence="11">
    <location>
        <begin position="94"/>
        <end position="113"/>
    </location>
</feature>
<feature type="region of interest" description="Disordered" evidence="11">
    <location>
        <begin position="753"/>
        <end position="778"/>
    </location>
</feature>
<dbReference type="InterPro" id="IPR037665">
    <property type="entry name" value="Nucleoporin_S59-like"/>
</dbReference>
<dbReference type="InterPro" id="IPR036903">
    <property type="entry name" value="Nup98_auto-Pept-S59_dom_sf"/>
</dbReference>
<feature type="compositionally biased region" description="Gly residues" evidence="11">
    <location>
        <begin position="129"/>
        <end position="142"/>
    </location>
</feature>
<evidence type="ECO:0000256" key="11">
    <source>
        <dbReference type="SAM" id="MobiDB-lite"/>
    </source>
</evidence>
<feature type="compositionally biased region" description="Basic and acidic residues" evidence="11">
    <location>
        <begin position="1153"/>
        <end position="1165"/>
    </location>
</feature>
<feature type="compositionally biased region" description="Low complexity" evidence="11">
    <location>
        <begin position="494"/>
        <end position="522"/>
    </location>
</feature>
<dbReference type="Gene3D" id="1.10.10.2360">
    <property type="match status" value="1"/>
</dbReference>
<dbReference type="Gene3D" id="1.25.40.690">
    <property type="match status" value="1"/>
</dbReference>
<evidence type="ECO:0000256" key="2">
    <source>
        <dbReference type="ARBA" id="ARBA00008926"/>
    </source>
</evidence>
<feature type="compositionally biased region" description="Polar residues" evidence="11">
    <location>
        <begin position="576"/>
        <end position="593"/>
    </location>
</feature>
<dbReference type="GO" id="GO:0003723">
    <property type="term" value="F:RNA binding"/>
    <property type="evidence" value="ECO:0007669"/>
    <property type="project" value="TreeGrafter"/>
</dbReference>
<evidence type="ECO:0000256" key="3">
    <source>
        <dbReference type="ARBA" id="ARBA00022448"/>
    </source>
</evidence>
<keyword evidence="9" id="KW-0906">Nuclear pore complex</keyword>
<keyword evidence="10" id="KW-0539">Nucleus</keyword>